<evidence type="ECO:0000313" key="6">
    <source>
        <dbReference type="EMBL" id="SDD30046.1"/>
    </source>
</evidence>
<evidence type="ECO:0000256" key="1">
    <source>
        <dbReference type="ARBA" id="ARBA00022617"/>
    </source>
</evidence>
<evidence type="ECO:0000259" key="5">
    <source>
        <dbReference type="PROSITE" id="PS51007"/>
    </source>
</evidence>
<dbReference type="InterPro" id="IPR051200">
    <property type="entry name" value="Host-pathogen_enzymatic-act"/>
</dbReference>
<dbReference type="InterPro" id="IPR009056">
    <property type="entry name" value="Cyt_c-like_dom"/>
</dbReference>
<dbReference type="PANTHER" id="PTHR47197:SF3">
    <property type="entry name" value="DIHYDRO-HEME D1 DEHYDROGENASE"/>
    <property type="match status" value="1"/>
</dbReference>
<dbReference type="Gene3D" id="1.10.760.10">
    <property type="entry name" value="Cytochrome c-like domain"/>
    <property type="match status" value="2"/>
</dbReference>
<gene>
    <name evidence="6" type="ORF">SAMN04488504_101320</name>
</gene>
<dbReference type="Gene3D" id="2.130.10.10">
    <property type="entry name" value="YVTN repeat-like/Quinoprotein amine dehydrogenase"/>
    <property type="match status" value="2"/>
</dbReference>
<keyword evidence="7" id="KW-1185">Reference proteome</keyword>
<protein>
    <submittedName>
        <fullName evidence="6">40-residue YVTN family beta-propeller repeat-containing protein</fullName>
    </submittedName>
</protein>
<keyword evidence="3 4" id="KW-0408">Iron</keyword>
<keyword evidence="2 4" id="KW-0479">Metal-binding</keyword>
<evidence type="ECO:0000256" key="3">
    <source>
        <dbReference type="ARBA" id="ARBA00023004"/>
    </source>
</evidence>
<reference evidence="6 7" key="1">
    <citation type="submission" date="2016-10" db="EMBL/GenBank/DDBJ databases">
        <authorList>
            <person name="Varghese N."/>
            <person name="Submissions S."/>
        </authorList>
    </citation>
    <scope>NUCLEOTIDE SEQUENCE [LARGE SCALE GENOMIC DNA]</scope>
    <source>
        <strain evidence="6 7">DSM 2260</strain>
    </source>
</reference>
<dbReference type="SUPFAM" id="SSF51004">
    <property type="entry name" value="C-terminal (heme d1) domain of cytochrome cd1-nitrite reductase"/>
    <property type="match status" value="1"/>
</dbReference>
<evidence type="ECO:0000256" key="2">
    <source>
        <dbReference type="ARBA" id="ARBA00022723"/>
    </source>
</evidence>
<accession>A0ABY0MG16</accession>
<sequence>MGACGAGVRRGPAAFFPAQDAAARWLVGGTGRREEGNPSMRRTVLATVLASMLALPACEDRDAQATWTQASGSVALSRDDAFLYVVDSDNGVLAVVDTARREKVGEVKVGLLPERVAVGPDDTVYVSNRGSRSVSVIRRGDWNEAARIAVGVEPVGLSVSPAGDTLYVVNSAALATSSHGSLMAVDTRSLSVRWELPVGDEPRGIALAQGGKRALITRFRQGDLVSVDLTDADRPRVVREQTDLYARANVRDHVAASPDGLTPLPPAADIRFQPRSMSSVAVTPDGERALATVMWAREDPLSPDGTPTPPSGGSLYGGGGPCNTGGVVAPGLVTFDTDTGSPRVDDLDRCRPPPDLSPDFPPSTIISPESTHPIQGPVAAVVDPTGLWAFVVNRETDNVAIIPTGRRSGSDLRSGLGSTVRQLVRVGSGPTGIAMTRDGRKAYVYNAFDHTVTTLVSDGAGGTANIRTDGAPLPIAGDVLGPNEVAGRKLFFSALDSRMASTSVGASCASCHPDGREDGHVWGFPDGPRQTPSLAGRSMTKTGPFHWSGEFSTMRDFLDATVRHRMGGTVLDGVMVAQLSDFIDVLPAPDNPHRADVLTDAQTRGEAVFRKAACDTCHGGEHFTLNTQADVGTFVTSGPLQDDPVVRKQGLNTPSLLGLARTAPYLHDGSAVSLKDRLMQGRESNQHGVTAQLTDAEVDDLVEYLLTL</sequence>
<dbReference type="Pfam" id="PF00034">
    <property type="entry name" value="Cytochrom_C"/>
    <property type="match status" value="1"/>
</dbReference>
<feature type="domain" description="Cytochrome c" evidence="5">
    <location>
        <begin position="600"/>
        <end position="708"/>
    </location>
</feature>
<dbReference type="EMBL" id="FNAJ01000001">
    <property type="protein sequence ID" value="SDD30046.1"/>
    <property type="molecule type" value="Genomic_DNA"/>
</dbReference>
<evidence type="ECO:0000313" key="7">
    <source>
        <dbReference type="Proteomes" id="UP000198717"/>
    </source>
</evidence>
<comment type="caution">
    <text evidence="6">The sequence shown here is derived from an EMBL/GenBank/DDBJ whole genome shotgun (WGS) entry which is preliminary data.</text>
</comment>
<dbReference type="SUPFAM" id="SSF46626">
    <property type="entry name" value="Cytochrome c"/>
    <property type="match status" value="2"/>
</dbReference>
<dbReference type="PROSITE" id="PS51007">
    <property type="entry name" value="CYTC"/>
    <property type="match status" value="2"/>
</dbReference>
<proteinExistence type="predicted"/>
<organism evidence="6 7">
    <name type="scientific">Myxococcus virescens</name>
    <dbReference type="NCBI Taxonomy" id="83456"/>
    <lineage>
        <taxon>Bacteria</taxon>
        <taxon>Pseudomonadati</taxon>
        <taxon>Myxococcota</taxon>
        <taxon>Myxococcia</taxon>
        <taxon>Myxococcales</taxon>
        <taxon>Cystobacterineae</taxon>
        <taxon>Myxococcaceae</taxon>
        <taxon>Myxococcus</taxon>
    </lineage>
</organism>
<name>A0ABY0MG16_9BACT</name>
<dbReference type="InterPro" id="IPR036909">
    <property type="entry name" value="Cyt_c-like_dom_sf"/>
</dbReference>
<feature type="domain" description="Cytochrome c" evidence="5">
    <location>
        <begin position="482"/>
        <end position="590"/>
    </location>
</feature>
<dbReference type="InterPro" id="IPR011048">
    <property type="entry name" value="Haem_d1_sf"/>
</dbReference>
<evidence type="ECO:0000256" key="4">
    <source>
        <dbReference type="PROSITE-ProRule" id="PRU00433"/>
    </source>
</evidence>
<keyword evidence="1 4" id="KW-0349">Heme</keyword>
<dbReference type="InterPro" id="IPR015943">
    <property type="entry name" value="WD40/YVTN_repeat-like_dom_sf"/>
</dbReference>
<dbReference type="Proteomes" id="UP000198717">
    <property type="component" value="Unassembled WGS sequence"/>
</dbReference>
<dbReference type="PANTHER" id="PTHR47197">
    <property type="entry name" value="PROTEIN NIRF"/>
    <property type="match status" value="1"/>
</dbReference>